<dbReference type="PANTHER" id="PTHR43065">
    <property type="entry name" value="SENSOR HISTIDINE KINASE"/>
    <property type="match status" value="1"/>
</dbReference>
<evidence type="ECO:0000259" key="17">
    <source>
        <dbReference type="PROSITE" id="PS50885"/>
    </source>
</evidence>
<dbReference type="SUPFAM" id="SSF158472">
    <property type="entry name" value="HAMP domain-like"/>
    <property type="match status" value="1"/>
</dbReference>
<organism evidence="18">
    <name type="scientific">Geobacter metallireducens</name>
    <dbReference type="NCBI Taxonomy" id="28232"/>
    <lineage>
        <taxon>Bacteria</taxon>
        <taxon>Pseudomonadati</taxon>
        <taxon>Thermodesulfobacteriota</taxon>
        <taxon>Desulfuromonadia</taxon>
        <taxon>Geobacterales</taxon>
        <taxon>Geobacteraceae</taxon>
        <taxon>Geobacter</taxon>
    </lineage>
</organism>
<dbReference type="PROSITE" id="PS50112">
    <property type="entry name" value="PAS"/>
    <property type="match status" value="1"/>
</dbReference>
<dbReference type="Pfam" id="PF19312">
    <property type="entry name" value="NtrY_N"/>
    <property type="match status" value="1"/>
</dbReference>
<feature type="transmembrane region" description="Helical" evidence="14">
    <location>
        <begin position="26"/>
        <end position="47"/>
    </location>
</feature>
<sequence>MDTNGHQQPGTMSQREQERKKRRREAVIIAVSVLLIIVLTRVEIHLSRISSDVPMGSNILIFGIINVILLLIILLIYLVFRNVAKLLMERRSKAIGANLQTKLVIAFMGLSLVPTMLLFVVSATYVNQSIRNWFNTRIENSLAESLEVAQTYYKNSAANALYYGRQISTTIRNERLLNEENLPRLRELVRQKQQEYNLGVVEVYSSQNEELVRSSNPGVPQGEFTNPSSEDIRAGLNGKELTRVNTVGKADLIRGIMPIYSTYRADEVVGVVVVNYFVPYSLVEKMREITGSYQEFRQLKILKSPIRAGYILTLFLITMVIVFLAVWFGVYLANTLTTPIKELAEATRQVAEGNLDVQLGQRSSDEFGMLVAAFNKMTGDLRSHQQALRQTNVELVRSNQELDERRRYMEIVLRNVAAGVISVDRHGMVTTINKSAEELLQVAPGDVVGKNFREVLKHDQFDTIKELLRDMVMAKQDTISRQVTLPVRDTRATLLFNLTMLRDENGEFLGTVVVFDDLTQLIKAQRMAAWREVARRIAHEIKNPLTPIQLSAQRLRKRYLPRFAADDTVFDECTAMIVKSVDELKTLVDEFSSFARLPAANPAPADLNEIIREALTLFSQGHRHIAFGFRGDDRLPLLQLDRDQIKRVFINLLDNAVAAVGDQGRIDLESRFDPELKMAVVTVADTGHGIAPEDKPRLFEPYFSTKKSGTGLGLAIVSTVIADHNGFIRVRDNLPRGTKFIIELPVTA</sequence>
<protein>
    <recommendedName>
        <fullName evidence="3">histidine kinase</fullName>
        <ecNumber evidence="3">2.7.13.3</ecNumber>
    </recommendedName>
</protein>
<dbReference type="CDD" id="cd06225">
    <property type="entry name" value="HAMP"/>
    <property type="match status" value="1"/>
</dbReference>
<evidence type="ECO:0000256" key="14">
    <source>
        <dbReference type="SAM" id="Phobius"/>
    </source>
</evidence>
<evidence type="ECO:0000256" key="11">
    <source>
        <dbReference type="ARBA" id="ARBA00022989"/>
    </source>
</evidence>
<dbReference type="SUPFAM" id="SSF55874">
    <property type="entry name" value="ATPase domain of HSP90 chaperone/DNA topoisomerase II/histidine kinase"/>
    <property type="match status" value="1"/>
</dbReference>
<dbReference type="InterPro" id="IPR003661">
    <property type="entry name" value="HisK_dim/P_dom"/>
</dbReference>
<dbReference type="PROSITE" id="PS50885">
    <property type="entry name" value="HAMP"/>
    <property type="match status" value="1"/>
</dbReference>
<feature type="domain" description="HAMP" evidence="17">
    <location>
        <begin position="334"/>
        <end position="386"/>
    </location>
</feature>
<dbReference type="InterPro" id="IPR036890">
    <property type="entry name" value="HATPase_C_sf"/>
</dbReference>
<keyword evidence="12" id="KW-0902">Two-component regulatory system</keyword>
<evidence type="ECO:0000256" key="10">
    <source>
        <dbReference type="ARBA" id="ARBA00022840"/>
    </source>
</evidence>
<dbReference type="InterPro" id="IPR036097">
    <property type="entry name" value="HisK_dim/P_sf"/>
</dbReference>
<dbReference type="PIRSF" id="PIRSF037532">
    <property type="entry name" value="STHK_NtrY"/>
    <property type="match status" value="1"/>
</dbReference>
<evidence type="ECO:0000256" key="13">
    <source>
        <dbReference type="ARBA" id="ARBA00023136"/>
    </source>
</evidence>
<dbReference type="InterPro" id="IPR004358">
    <property type="entry name" value="Sig_transdc_His_kin-like_C"/>
</dbReference>
<evidence type="ECO:0000256" key="6">
    <source>
        <dbReference type="ARBA" id="ARBA00022679"/>
    </source>
</evidence>
<dbReference type="SMART" id="SM00091">
    <property type="entry name" value="PAS"/>
    <property type="match status" value="1"/>
</dbReference>
<dbReference type="Pfam" id="PF00672">
    <property type="entry name" value="HAMP"/>
    <property type="match status" value="1"/>
</dbReference>
<evidence type="ECO:0000259" key="16">
    <source>
        <dbReference type="PROSITE" id="PS50112"/>
    </source>
</evidence>
<accession>A0A831XLK3</accession>
<evidence type="ECO:0000256" key="5">
    <source>
        <dbReference type="ARBA" id="ARBA00022553"/>
    </source>
</evidence>
<keyword evidence="8" id="KW-0547">Nucleotide-binding</keyword>
<keyword evidence="11 14" id="KW-1133">Transmembrane helix</keyword>
<dbReference type="Gene3D" id="3.30.450.20">
    <property type="entry name" value="PAS domain"/>
    <property type="match status" value="1"/>
</dbReference>
<dbReference type="CDD" id="cd00130">
    <property type="entry name" value="PAS"/>
    <property type="match status" value="1"/>
</dbReference>
<dbReference type="EMBL" id="DSOV01000019">
    <property type="protein sequence ID" value="HEN41831.1"/>
    <property type="molecule type" value="Genomic_DNA"/>
</dbReference>
<dbReference type="Gene3D" id="1.10.287.130">
    <property type="match status" value="1"/>
</dbReference>
<dbReference type="SMART" id="SM00387">
    <property type="entry name" value="HATPase_c"/>
    <property type="match status" value="1"/>
</dbReference>
<dbReference type="InterPro" id="IPR005467">
    <property type="entry name" value="His_kinase_dom"/>
</dbReference>
<evidence type="ECO:0000256" key="3">
    <source>
        <dbReference type="ARBA" id="ARBA00012438"/>
    </source>
</evidence>
<dbReference type="Pfam" id="PF02518">
    <property type="entry name" value="HATPase_c"/>
    <property type="match status" value="1"/>
</dbReference>
<keyword evidence="10" id="KW-0067">ATP-binding</keyword>
<dbReference type="PROSITE" id="PS50109">
    <property type="entry name" value="HIS_KIN"/>
    <property type="match status" value="1"/>
</dbReference>
<proteinExistence type="predicted"/>
<dbReference type="Pfam" id="PF00989">
    <property type="entry name" value="PAS"/>
    <property type="match status" value="1"/>
</dbReference>
<dbReference type="GO" id="GO:0005886">
    <property type="term" value="C:plasma membrane"/>
    <property type="evidence" value="ECO:0007669"/>
    <property type="project" value="UniProtKB-SubCell"/>
</dbReference>
<dbReference type="SUPFAM" id="SSF47384">
    <property type="entry name" value="Homodimeric domain of signal transducing histidine kinase"/>
    <property type="match status" value="1"/>
</dbReference>
<dbReference type="InterPro" id="IPR003660">
    <property type="entry name" value="HAMP_dom"/>
</dbReference>
<feature type="domain" description="PAS" evidence="16">
    <location>
        <begin position="405"/>
        <end position="475"/>
    </location>
</feature>
<dbReference type="GO" id="GO:0005524">
    <property type="term" value="F:ATP binding"/>
    <property type="evidence" value="ECO:0007669"/>
    <property type="project" value="UniProtKB-KW"/>
</dbReference>
<keyword evidence="6" id="KW-0808">Transferase</keyword>
<evidence type="ECO:0000256" key="8">
    <source>
        <dbReference type="ARBA" id="ARBA00022741"/>
    </source>
</evidence>
<dbReference type="InterPro" id="IPR017232">
    <property type="entry name" value="NtrY"/>
</dbReference>
<feature type="domain" description="Histidine kinase" evidence="15">
    <location>
        <begin position="536"/>
        <end position="748"/>
    </location>
</feature>
<evidence type="ECO:0000256" key="1">
    <source>
        <dbReference type="ARBA" id="ARBA00000085"/>
    </source>
</evidence>
<dbReference type="InterPro" id="IPR013767">
    <property type="entry name" value="PAS_fold"/>
</dbReference>
<keyword evidence="4" id="KW-1003">Cell membrane</keyword>
<gene>
    <name evidence="18" type="ORF">ENQ87_05555</name>
</gene>
<comment type="caution">
    <text evidence="18">The sequence shown here is derived from an EMBL/GenBank/DDBJ whole genome shotgun (WGS) entry which is preliminary data.</text>
</comment>
<feature type="transmembrane region" description="Helical" evidence="14">
    <location>
        <begin position="59"/>
        <end position="80"/>
    </location>
</feature>
<dbReference type="GO" id="GO:0006355">
    <property type="term" value="P:regulation of DNA-templated transcription"/>
    <property type="evidence" value="ECO:0007669"/>
    <property type="project" value="InterPro"/>
</dbReference>
<dbReference type="Gene3D" id="6.10.340.10">
    <property type="match status" value="1"/>
</dbReference>
<evidence type="ECO:0000256" key="12">
    <source>
        <dbReference type="ARBA" id="ARBA00023012"/>
    </source>
</evidence>
<keyword evidence="13 14" id="KW-0472">Membrane</keyword>
<dbReference type="InterPro" id="IPR045671">
    <property type="entry name" value="NtrY-like_N"/>
</dbReference>
<dbReference type="NCBIfam" id="TIGR00229">
    <property type="entry name" value="sensory_box"/>
    <property type="match status" value="1"/>
</dbReference>
<keyword evidence="9" id="KW-0418">Kinase</keyword>
<dbReference type="InterPro" id="IPR035965">
    <property type="entry name" value="PAS-like_dom_sf"/>
</dbReference>
<keyword evidence="7 14" id="KW-0812">Transmembrane</keyword>
<dbReference type="Pfam" id="PF00512">
    <property type="entry name" value="HisKA"/>
    <property type="match status" value="1"/>
</dbReference>
<feature type="transmembrane region" description="Helical" evidence="14">
    <location>
        <begin position="308"/>
        <end position="333"/>
    </location>
</feature>
<comment type="subcellular location">
    <subcellularLocation>
        <location evidence="2">Cell membrane</location>
        <topology evidence="2">Multi-pass membrane protein</topology>
    </subcellularLocation>
</comment>
<evidence type="ECO:0000256" key="7">
    <source>
        <dbReference type="ARBA" id="ARBA00022692"/>
    </source>
</evidence>
<dbReference type="InterPro" id="IPR000014">
    <property type="entry name" value="PAS"/>
</dbReference>
<name>A0A831XLK3_GEOME</name>
<dbReference type="PRINTS" id="PR00344">
    <property type="entry name" value="BCTRLSENSOR"/>
</dbReference>
<dbReference type="InterPro" id="IPR003594">
    <property type="entry name" value="HATPase_dom"/>
</dbReference>
<dbReference type="SUPFAM" id="SSF55785">
    <property type="entry name" value="PYP-like sensor domain (PAS domain)"/>
    <property type="match status" value="1"/>
</dbReference>
<dbReference type="SMART" id="SM00304">
    <property type="entry name" value="HAMP"/>
    <property type="match status" value="1"/>
</dbReference>
<keyword evidence="5" id="KW-0597">Phosphoprotein</keyword>
<dbReference type="SMART" id="SM00388">
    <property type="entry name" value="HisKA"/>
    <property type="match status" value="1"/>
</dbReference>
<evidence type="ECO:0000256" key="9">
    <source>
        <dbReference type="ARBA" id="ARBA00022777"/>
    </source>
</evidence>
<dbReference type="EC" id="2.7.13.3" evidence="3"/>
<evidence type="ECO:0000256" key="2">
    <source>
        <dbReference type="ARBA" id="ARBA00004651"/>
    </source>
</evidence>
<feature type="transmembrane region" description="Helical" evidence="14">
    <location>
        <begin position="101"/>
        <end position="126"/>
    </location>
</feature>
<dbReference type="CDD" id="cd00082">
    <property type="entry name" value="HisKA"/>
    <property type="match status" value="1"/>
</dbReference>
<dbReference type="AlphaFoldDB" id="A0A831XLK3"/>
<reference evidence="18" key="1">
    <citation type="journal article" date="2020" name="mSystems">
        <title>Genome- and Community-Level Interaction Insights into Carbon Utilization and Element Cycling Functions of Hydrothermarchaeota in Hydrothermal Sediment.</title>
        <authorList>
            <person name="Zhou Z."/>
            <person name="Liu Y."/>
            <person name="Xu W."/>
            <person name="Pan J."/>
            <person name="Luo Z.H."/>
            <person name="Li M."/>
        </authorList>
    </citation>
    <scope>NUCLEOTIDE SEQUENCE [LARGE SCALE GENOMIC DNA]</scope>
    <source>
        <strain evidence="18">SpSt-349</strain>
    </source>
</reference>
<evidence type="ECO:0000259" key="15">
    <source>
        <dbReference type="PROSITE" id="PS50109"/>
    </source>
</evidence>
<comment type="catalytic activity">
    <reaction evidence="1">
        <text>ATP + protein L-histidine = ADP + protein N-phospho-L-histidine.</text>
        <dbReference type="EC" id="2.7.13.3"/>
    </reaction>
</comment>
<evidence type="ECO:0000313" key="18">
    <source>
        <dbReference type="EMBL" id="HEN41831.1"/>
    </source>
</evidence>
<evidence type="ECO:0000256" key="4">
    <source>
        <dbReference type="ARBA" id="ARBA00022475"/>
    </source>
</evidence>
<dbReference type="PANTHER" id="PTHR43065:SF42">
    <property type="entry name" value="TWO-COMPONENT SENSOR PPRA"/>
    <property type="match status" value="1"/>
</dbReference>
<dbReference type="GO" id="GO:0000155">
    <property type="term" value="F:phosphorelay sensor kinase activity"/>
    <property type="evidence" value="ECO:0007669"/>
    <property type="project" value="InterPro"/>
</dbReference>
<dbReference type="Gene3D" id="3.30.565.10">
    <property type="entry name" value="Histidine kinase-like ATPase, C-terminal domain"/>
    <property type="match status" value="1"/>
</dbReference>